<dbReference type="Gene3D" id="3.40.30.10">
    <property type="entry name" value="Glutaredoxin"/>
    <property type="match status" value="1"/>
</dbReference>
<dbReference type="PROSITE" id="PS50405">
    <property type="entry name" value="GST_CTER"/>
    <property type="match status" value="1"/>
</dbReference>
<sequence length="205" mass="23201">MLKLYGLQASNYYKMAKLALLEKGFEFDDVQTLPKQEQSFLSMSPMGKVPCLEAREGFLSETMAIMEFLEDINPEIPLFPEDSFERAKVRELMRVCELYIELPVSRLKAEVNSSGANKEQIINEIKPQIAKGLAALARVAKFEPYLAGPLFTYADIVAYHTFSFAEKVMKDVCGWNVMSEIEGLAEWQKTVASRPIVHNMDTSNT</sequence>
<feature type="domain" description="GST C-terminal" evidence="2">
    <location>
        <begin position="82"/>
        <end position="205"/>
    </location>
</feature>
<dbReference type="CDD" id="cd00570">
    <property type="entry name" value="GST_N_family"/>
    <property type="match status" value="1"/>
</dbReference>
<proteinExistence type="predicted"/>
<gene>
    <name evidence="3" type="ORF">LCGC14_2835300</name>
</gene>
<evidence type="ECO:0008006" key="4">
    <source>
        <dbReference type="Google" id="ProtNLM"/>
    </source>
</evidence>
<dbReference type="InterPro" id="IPR036249">
    <property type="entry name" value="Thioredoxin-like_sf"/>
</dbReference>
<protein>
    <recommendedName>
        <fullName evidence="4">GST N-terminal domain-containing protein</fullName>
    </recommendedName>
</protein>
<accession>A0A0F8YCZ6</accession>
<dbReference type="SUPFAM" id="SSF47616">
    <property type="entry name" value="GST C-terminal domain-like"/>
    <property type="match status" value="1"/>
</dbReference>
<dbReference type="Gene3D" id="1.20.1050.10">
    <property type="match status" value="1"/>
</dbReference>
<dbReference type="InterPro" id="IPR010987">
    <property type="entry name" value="Glutathione-S-Trfase_C-like"/>
</dbReference>
<dbReference type="SFLD" id="SFLDG00358">
    <property type="entry name" value="Main_(cytGST)"/>
    <property type="match status" value="1"/>
</dbReference>
<dbReference type="InterPro" id="IPR040079">
    <property type="entry name" value="Glutathione_S-Trfase"/>
</dbReference>
<dbReference type="PROSITE" id="PS50404">
    <property type="entry name" value="GST_NTER"/>
    <property type="match status" value="1"/>
</dbReference>
<dbReference type="GO" id="GO:0005737">
    <property type="term" value="C:cytoplasm"/>
    <property type="evidence" value="ECO:0007669"/>
    <property type="project" value="TreeGrafter"/>
</dbReference>
<evidence type="ECO:0000313" key="3">
    <source>
        <dbReference type="EMBL" id="KKK79258.1"/>
    </source>
</evidence>
<dbReference type="PANTHER" id="PTHR43968:SF6">
    <property type="entry name" value="GLUTATHIONE S-TRANSFERASE OMEGA"/>
    <property type="match status" value="1"/>
</dbReference>
<reference evidence="3" key="1">
    <citation type="journal article" date="2015" name="Nature">
        <title>Complex archaea that bridge the gap between prokaryotes and eukaryotes.</title>
        <authorList>
            <person name="Spang A."/>
            <person name="Saw J.H."/>
            <person name="Jorgensen S.L."/>
            <person name="Zaremba-Niedzwiedzka K."/>
            <person name="Martijn J."/>
            <person name="Lind A.E."/>
            <person name="van Eijk R."/>
            <person name="Schleper C."/>
            <person name="Guy L."/>
            <person name="Ettema T.J."/>
        </authorList>
    </citation>
    <scope>NUCLEOTIDE SEQUENCE</scope>
</reference>
<dbReference type="EMBL" id="LAZR01054111">
    <property type="protein sequence ID" value="KKK79258.1"/>
    <property type="molecule type" value="Genomic_DNA"/>
</dbReference>
<dbReference type="SFLD" id="SFLDS00019">
    <property type="entry name" value="Glutathione_Transferase_(cytos"/>
    <property type="match status" value="1"/>
</dbReference>
<name>A0A0F8YCZ6_9ZZZZ</name>
<dbReference type="Pfam" id="PF13417">
    <property type="entry name" value="GST_N_3"/>
    <property type="match status" value="1"/>
</dbReference>
<comment type="caution">
    <text evidence="3">The sequence shown here is derived from an EMBL/GenBank/DDBJ whole genome shotgun (WGS) entry which is preliminary data.</text>
</comment>
<dbReference type="InterPro" id="IPR036282">
    <property type="entry name" value="Glutathione-S-Trfase_C_sf"/>
</dbReference>
<dbReference type="InterPro" id="IPR050983">
    <property type="entry name" value="GST_Omega/HSP26"/>
</dbReference>
<dbReference type="Pfam" id="PF13410">
    <property type="entry name" value="GST_C_2"/>
    <property type="match status" value="1"/>
</dbReference>
<dbReference type="InterPro" id="IPR004045">
    <property type="entry name" value="Glutathione_S-Trfase_N"/>
</dbReference>
<evidence type="ECO:0000259" key="2">
    <source>
        <dbReference type="PROSITE" id="PS50405"/>
    </source>
</evidence>
<dbReference type="PANTHER" id="PTHR43968">
    <property type="match status" value="1"/>
</dbReference>
<evidence type="ECO:0000259" key="1">
    <source>
        <dbReference type="PROSITE" id="PS50404"/>
    </source>
</evidence>
<organism evidence="3">
    <name type="scientific">marine sediment metagenome</name>
    <dbReference type="NCBI Taxonomy" id="412755"/>
    <lineage>
        <taxon>unclassified sequences</taxon>
        <taxon>metagenomes</taxon>
        <taxon>ecological metagenomes</taxon>
    </lineage>
</organism>
<dbReference type="SUPFAM" id="SSF52833">
    <property type="entry name" value="Thioredoxin-like"/>
    <property type="match status" value="1"/>
</dbReference>
<feature type="domain" description="GST N-terminal" evidence="1">
    <location>
        <begin position="1"/>
        <end position="77"/>
    </location>
</feature>
<dbReference type="AlphaFoldDB" id="A0A0F8YCZ6"/>